<comment type="caution">
    <text evidence="1">The sequence shown here is derived from an EMBL/GenBank/DDBJ whole genome shotgun (WGS) entry which is preliminary data.</text>
</comment>
<sequence>MVSGQSMITNNDSNCSGLTPGDVGSNVEAGNILCLVLASLVASPSVVQSIPPPDPPVFCGVDLLTAKALPKSQMSS</sequence>
<reference evidence="1" key="1">
    <citation type="submission" date="2022-04" db="EMBL/GenBank/DDBJ databases">
        <title>Genome of the entomopathogenic fungus Entomophthora muscae.</title>
        <authorList>
            <person name="Elya C."/>
            <person name="Lovett B.R."/>
            <person name="Lee E."/>
            <person name="Macias A.M."/>
            <person name="Hajek A.E."/>
            <person name="De Bivort B.L."/>
            <person name="Kasson M.T."/>
            <person name="De Fine Licht H.H."/>
            <person name="Stajich J.E."/>
        </authorList>
    </citation>
    <scope>NUCLEOTIDE SEQUENCE</scope>
    <source>
        <strain evidence="1">Berkeley</strain>
    </source>
</reference>
<dbReference type="EMBL" id="QTSX02000107">
    <property type="protein sequence ID" value="KAJ9088555.1"/>
    <property type="molecule type" value="Genomic_DNA"/>
</dbReference>
<dbReference type="Proteomes" id="UP001165960">
    <property type="component" value="Unassembled WGS sequence"/>
</dbReference>
<gene>
    <name evidence="1" type="ORF">DSO57_1021827</name>
</gene>
<name>A0ACC2UN51_9FUNG</name>
<organism evidence="1 2">
    <name type="scientific">Entomophthora muscae</name>
    <dbReference type="NCBI Taxonomy" id="34485"/>
    <lineage>
        <taxon>Eukaryota</taxon>
        <taxon>Fungi</taxon>
        <taxon>Fungi incertae sedis</taxon>
        <taxon>Zoopagomycota</taxon>
        <taxon>Entomophthoromycotina</taxon>
        <taxon>Entomophthoromycetes</taxon>
        <taxon>Entomophthorales</taxon>
        <taxon>Entomophthoraceae</taxon>
        <taxon>Entomophthora</taxon>
    </lineage>
</organism>
<accession>A0ACC2UN51</accession>
<evidence type="ECO:0000313" key="1">
    <source>
        <dbReference type="EMBL" id="KAJ9088555.1"/>
    </source>
</evidence>
<protein>
    <submittedName>
        <fullName evidence="1">Uncharacterized protein</fullName>
    </submittedName>
</protein>
<keyword evidence="2" id="KW-1185">Reference proteome</keyword>
<evidence type="ECO:0000313" key="2">
    <source>
        <dbReference type="Proteomes" id="UP001165960"/>
    </source>
</evidence>
<proteinExistence type="predicted"/>